<protein>
    <submittedName>
        <fullName evidence="5">TetR/AcrR family transcriptional regulator</fullName>
    </submittedName>
</protein>
<evidence type="ECO:0000259" key="4">
    <source>
        <dbReference type="Pfam" id="PF02909"/>
    </source>
</evidence>
<sequence>MPRPRSPLLSVDAIIHAALSLVDATGDFSFPKVAKELGVSQASLYNHIDNREHIIELMRGLVFSEFSARRHLDPASLPWDEALRTLAHEYRDCLVDHPRLVPLLVTQTVQDLGVMRIYEDMAIVLGRAGLDLSVIVPAITTVDYLVLGSALELTAPDVVWSPPPGEFPALTAAISGLGSPAERSDAAFAFGLNTIVAGIREVTKISF</sequence>
<dbReference type="GO" id="GO:0045892">
    <property type="term" value="P:negative regulation of DNA-templated transcription"/>
    <property type="evidence" value="ECO:0007669"/>
    <property type="project" value="InterPro"/>
</dbReference>
<dbReference type="GO" id="GO:0046677">
    <property type="term" value="P:response to antibiotic"/>
    <property type="evidence" value="ECO:0007669"/>
    <property type="project" value="InterPro"/>
</dbReference>
<proteinExistence type="predicted"/>
<dbReference type="SUPFAM" id="SSF48498">
    <property type="entry name" value="Tetracyclin repressor-like, C-terminal domain"/>
    <property type="match status" value="1"/>
</dbReference>
<feature type="domain" description="Tetracycline repressor TetR C-terminal" evidence="4">
    <location>
        <begin position="79"/>
        <end position="202"/>
    </location>
</feature>
<dbReference type="SUPFAM" id="SSF46689">
    <property type="entry name" value="Homeodomain-like"/>
    <property type="match status" value="1"/>
</dbReference>
<evidence type="ECO:0000256" key="3">
    <source>
        <dbReference type="ARBA" id="ARBA00023163"/>
    </source>
</evidence>
<dbReference type="EMBL" id="SMZQ01000008">
    <property type="protein sequence ID" value="TDL35751.1"/>
    <property type="molecule type" value="Genomic_DNA"/>
</dbReference>
<reference evidence="5 6" key="1">
    <citation type="submission" date="2019-03" db="EMBL/GenBank/DDBJ databases">
        <title>Genome Sequencing and Assembly of Various Microbes Isolated from Partially Reclaimed Soil and Acid Mine Drainage (AMD) Site.</title>
        <authorList>
            <person name="Steinbock B."/>
            <person name="Bechtold R."/>
            <person name="Sevigny J.L."/>
            <person name="Thomas D."/>
            <person name="Cuthill L.R."/>
            <person name="Aveiro Johannsen E.J."/>
            <person name="Thomas K."/>
            <person name="Ghosh A."/>
        </authorList>
    </citation>
    <scope>NUCLEOTIDE SEQUENCE [LARGE SCALE GENOMIC DNA]</scope>
    <source>
        <strain evidence="5 6">S-A1</strain>
    </source>
</reference>
<keyword evidence="2" id="KW-0805">Transcription regulation</keyword>
<dbReference type="Proteomes" id="UP000294621">
    <property type="component" value="Unassembled WGS sequence"/>
</dbReference>
<comment type="caution">
    <text evidence="5">The sequence shown here is derived from an EMBL/GenBank/DDBJ whole genome shotgun (WGS) entry which is preliminary data.</text>
</comment>
<dbReference type="RefSeq" id="WP_133350223.1">
    <property type="nucleotide sequence ID" value="NZ_SMZQ01000008.1"/>
</dbReference>
<dbReference type="InterPro" id="IPR009057">
    <property type="entry name" value="Homeodomain-like_sf"/>
</dbReference>
<keyword evidence="3" id="KW-0804">Transcription</keyword>
<accession>A0A4R5XVC8</accession>
<dbReference type="AlphaFoldDB" id="A0A4R5XVC8"/>
<dbReference type="Gene3D" id="1.10.357.10">
    <property type="entry name" value="Tetracycline Repressor, domain 2"/>
    <property type="match status" value="1"/>
</dbReference>
<evidence type="ECO:0000313" key="6">
    <source>
        <dbReference type="Proteomes" id="UP000294621"/>
    </source>
</evidence>
<keyword evidence="1" id="KW-0678">Repressor</keyword>
<dbReference type="InterPro" id="IPR036271">
    <property type="entry name" value="Tet_transcr_reg_TetR-rel_C_sf"/>
</dbReference>
<dbReference type="OrthoDB" id="3291296at2"/>
<dbReference type="PRINTS" id="PR00400">
    <property type="entry name" value="TETREPRESSOR"/>
</dbReference>
<dbReference type="InterPro" id="IPR004111">
    <property type="entry name" value="Repressor_TetR_C"/>
</dbReference>
<evidence type="ECO:0000256" key="1">
    <source>
        <dbReference type="ARBA" id="ARBA00022491"/>
    </source>
</evidence>
<organism evidence="5 6">
    <name type="scientific">Arthrobacter nitrophenolicus</name>
    <dbReference type="NCBI Taxonomy" id="683150"/>
    <lineage>
        <taxon>Bacteria</taxon>
        <taxon>Bacillati</taxon>
        <taxon>Actinomycetota</taxon>
        <taxon>Actinomycetes</taxon>
        <taxon>Micrococcales</taxon>
        <taxon>Micrococcaceae</taxon>
        <taxon>Arthrobacter</taxon>
    </lineage>
</organism>
<gene>
    <name evidence="5" type="ORF">E2R57_14455</name>
</gene>
<dbReference type="InterPro" id="IPR003012">
    <property type="entry name" value="Tet_transcr_reg_TetR"/>
</dbReference>
<evidence type="ECO:0000313" key="5">
    <source>
        <dbReference type="EMBL" id="TDL35751.1"/>
    </source>
</evidence>
<evidence type="ECO:0000256" key="2">
    <source>
        <dbReference type="ARBA" id="ARBA00023015"/>
    </source>
</evidence>
<dbReference type="STRING" id="683150.G205_13252"/>
<dbReference type="Pfam" id="PF02909">
    <property type="entry name" value="TetR_C_1"/>
    <property type="match status" value="1"/>
</dbReference>
<name>A0A4R5XVC8_9MICC</name>